<proteinExistence type="predicted"/>
<dbReference type="AlphaFoldDB" id="A0A096B4R2"/>
<sequence length="429" mass="48211">MKRMFTKSKTKADILSMLDRMIAQHGDAMSIPMLRVDQSDHLKLYTCALTTGFLQAMICRLPRSLENPEGIQRALVMKKVSEIEERLSSGPYGFPNAIVITLRCQDSPYITVAPLESRTSDSSGIVLLTVALHRYREHIAACAADEAGYLLAPEQELLGYMIDGHHRTEGAYAAGKLDYPFLTGVYLDLDLRKMAASFAEINCNQEKPSAIHTNAIRNLSGLMSDRENTAFDLMDELNGRAGLFHDRIKMFDGPRARSLPRAYVNSSKMQKLLEHWLEINLQNGFNYTTFSARVEAIETYFSAWKACYPQAWDSSAHVLTKTMGIDILFDLYGLLSEFMRSSILAPGALPEREDFITAIHRCFFDLQEQDGTAFYLPKRLELDAQSGESIPLTWESSTFGGLSSGKGIHFLKGKLREMIALTRHSFPVH</sequence>
<organism evidence="1 2">
    <name type="scientific">Flavonifractor plautii 1_3_50AFAA</name>
    <dbReference type="NCBI Taxonomy" id="742738"/>
    <lineage>
        <taxon>Bacteria</taxon>
        <taxon>Bacillati</taxon>
        <taxon>Bacillota</taxon>
        <taxon>Clostridia</taxon>
        <taxon>Eubacteriales</taxon>
        <taxon>Oscillospiraceae</taxon>
        <taxon>Flavonifractor</taxon>
    </lineage>
</organism>
<dbReference type="Proteomes" id="UP000029585">
    <property type="component" value="Unassembled WGS sequence"/>
</dbReference>
<keyword evidence="2" id="KW-1185">Reference proteome</keyword>
<protein>
    <recommendedName>
        <fullName evidence="3">DGQHR domain-containing protein</fullName>
    </recommendedName>
</protein>
<evidence type="ECO:0008006" key="3">
    <source>
        <dbReference type="Google" id="ProtNLM"/>
    </source>
</evidence>
<evidence type="ECO:0000313" key="2">
    <source>
        <dbReference type="Proteomes" id="UP000029585"/>
    </source>
</evidence>
<name>A0A096B4R2_FLAPL</name>
<dbReference type="RefSeq" id="WP_044942199.1">
    <property type="nucleotide sequence ID" value="NZ_KN174164.1"/>
</dbReference>
<dbReference type="PATRIC" id="fig|742738.3.peg.3038"/>
<gene>
    <name evidence="1" type="ORF">HMPREF9460_02955</name>
</gene>
<dbReference type="HOGENOM" id="CLU_680870_0_0_9"/>
<reference evidence="1 2" key="1">
    <citation type="submission" date="2011-08" db="EMBL/GenBank/DDBJ databases">
        <title>The Genome Sequence of Clostridium orbiscindens 1_3_50AFAA.</title>
        <authorList>
            <consortium name="The Broad Institute Genome Sequencing Platform"/>
            <person name="Earl A."/>
            <person name="Ward D."/>
            <person name="Feldgarden M."/>
            <person name="Gevers D."/>
            <person name="Daigneault M."/>
            <person name="Strauss J."/>
            <person name="Allen-Vercoe E."/>
            <person name="Young S.K."/>
            <person name="Zeng Q."/>
            <person name="Gargeya S."/>
            <person name="Fitzgerald M."/>
            <person name="Haas B."/>
            <person name="Abouelleil A."/>
            <person name="Alvarado L."/>
            <person name="Arachchi H.M."/>
            <person name="Berlin A."/>
            <person name="Brown A."/>
            <person name="Chapman S.B."/>
            <person name="Chen Z."/>
            <person name="Dunbar C."/>
            <person name="Freedman E."/>
            <person name="Gearin G."/>
            <person name="Gellesch M."/>
            <person name="Goldberg J."/>
            <person name="Griggs A."/>
            <person name="Gujja S."/>
            <person name="Heiman D."/>
            <person name="Howarth C."/>
            <person name="Larson L."/>
            <person name="Lui A."/>
            <person name="MacDonald P.J.P."/>
            <person name="Montmayeur A."/>
            <person name="Murphy C."/>
            <person name="Neiman D."/>
            <person name="Pearson M."/>
            <person name="Priest M."/>
            <person name="Roberts A."/>
            <person name="Saif S."/>
            <person name="Shea T."/>
            <person name="Shenoy N."/>
            <person name="Sisk P."/>
            <person name="Stolte C."/>
            <person name="Sykes S."/>
            <person name="Wortman J."/>
            <person name="Nusbaum C."/>
            <person name="Birren B."/>
        </authorList>
    </citation>
    <scope>NUCLEOTIDE SEQUENCE [LARGE SCALE GENOMIC DNA]</scope>
    <source>
        <strain evidence="1 2">1_3_50AFAA</strain>
    </source>
</reference>
<accession>A0A096B4R2</accession>
<dbReference type="EMBL" id="ADLO01000090">
    <property type="protein sequence ID" value="KGF54348.1"/>
    <property type="molecule type" value="Genomic_DNA"/>
</dbReference>
<comment type="caution">
    <text evidence="1">The sequence shown here is derived from an EMBL/GenBank/DDBJ whole genome shotgun (WGS) entry which is preliminary data.</text>
</comment>
<evidence type="ECO:0000313" key="1">
    <source>
        <dbReference type="EMBL" id="KGF54348.1"/>
    </source>
</evidence>